<dbReference type="Proteomes" id="UP000324832">
    <property type="component" value="Unassembled WGS sequence"/>
</dbReference>
<feature type="region of interest" description="Disordered" evidence="1">
    <location>
        <begin position="1"/>
        <end position="26"/>
    </location>
</feature>
<dbReference type="PANTHER" id="PTHR47027">
    <property type="entry name" value="REVERSE TRANSCRIPTASE DOMAIN-CONTAINING PROTEIN"/>
    <property type="match status" value="1"/>
</dbReference>
<accession>A0A5E4QAT2</accession>
<gene>
    <name evidence="2" type="ORF">LSINAPIS_LOCUS7090</name>
</gene>
<dbReference type="PANTHER" id="PTHR47027:SF20">
    <property type="entry name" value="REVERSE TRANSCRIPTASE-LIKE PROTEIN WITH RNA-DIRECTED DNA POLYMERASE DOMAIN"/>
    <property type="match status" value="1"/>
</dbReference>
<evidence type="ECO:0000313" key="3">
    <source>
        <dbReference type="Proteomes" id="UP000324832"/>
    </source>
</evidence>
<sequence length="180" mass="20464">MTDSLASSISTAALRPPPRVSAKRKDSYVRIQNLRQEDKGYASDTLQTAGSALVISLGQDTLKQVDKLRYLGSTITSRGDLDAEFNSRIGAASATFGKLEQRLFRSHDISRSTKIDVYMATVLPNLLYSAESWCMYRRHIRRLDRFYIKCLRSILNIKWSDRIRNTEVLKRAKVNSIEST</sequence>
<name>A0A5E4QAT2_9NEOP</name>
<dbReference type="EMBL" id="FZQP02002282">
    <property type="protein sequence ID" value="VVC95365.1"/>
    <property type="molecule type" value="Genomic_DNA"/>
</dbReference>
<dbReference type="AlphaFoldDB" id="A0A5E4QAT2"/>
<organism evidence="2 3">
    <name type="scientific">Leptidea sinapis</name>
    <dbReference type="NCBI Taxonomy" id="189913"/>
    <lineage>
        <taxon>Eukaryota</taxon>
        <taxon>Metazoa</taxon>
        <taxon>Ecdysozoa</taxon>
        <taxon>Arthropoda</taxon>
        <taxon>Hexapoda</taxon>
        <taxon>Insecta</taxon>
        <taxon>Pterygota</taxon>
        <taxon>Neoptera</taxon>
        <taxon>Endopterygota</taxon>
        <taxon>Lepidoptera</taxon>
        <taxon>Glossata</taxon>
        <taxon>Ditrysia</taxon>
        <taxon>Papilionoidea</taxon>
        <taxon>Pieridae</taxon>
        <taxon>Dismorphiinae</taxon>
        <taxon>Leptidea</taxon>
    </lineage>
</organism>
<keyword evidence="3" id="KW-1185">Reference proteome</keyword>
<evidence type="ECO:0000313" key="2">
    <source>
        <dbReference type="EMBL" id="VVC95365.1"/>
    </source>
</evidence>
<protein>
    <submittedName>
        <fullName evidence="2">Uncharacterized protein</fullName>
    </submittedName>
</protein>
<feature type="compositionally biased region" description="Polar residues" evidence="1">
    <location>
        <begin position="1"/>
        <end position="11"/>
    </location>
</feature>
<reference evidence="2 3" key="1">
    <citation type="submission" date="2017-07" db="EMBL/GenBank/DDBJ databases">
        <authorList>
            <person name="Talla V."/>
            <person name="Backstrom N."/>
        </authorList>
    </citation>
    <scope>NUCLEOTIDE SEQUENCE [LARGE SCALE GENOMIC DNA]</scope>
</reference>
<proteinExistence type="predicted"/>
<evidence type="ECO:0000256" key="1">
    <source>
        <dbReference type="SAM" id="MobiDB-lite"/>
    </source>
</evidence>